<proteinExistence type="predicted"/>
<dbReference type="GO" id="GO:0008270">
    <property type="term" value="F:zinc ion binding"/>
    <property type="evidence" value="ECO:0007669"/>
    <property type="project" value="UniProtKB-KW"/>
</dbReference>
<organism evidence="7 8">
    <name type="scientific">Lucilia cuprina</name>
    <name type="common">Green bottle fly</name>
    <name type="synonym">Australian sheep blowfly</name>
    <dbReference type="NCBI Taxonomy" id="7375"/>
    <lineage>
        <taxon>Eukaryota</taxon>
        <taxon>Metazoa</taxon>
        <taxon>Ecdysozoa</taxon>
        <taxon>Arthropoda</taxon>
        <taxon>Hexapoda</taxon>
        <taxon>Insecta</taxon>
        <taxon>Pterygota</taxon>
        <taxon>Neoptera</taxon>
        <taxon>Endopterygota</taxon>
        <taxon>Diptera</taxon>
        <taxon>Brachycera</taxon>
        <taxon>Muscomorpha</taxon>
        <taxon>Oestroidea</taxon>
        <taxon>Calliphoridae</taxon>
        <taxon>Luciliinae</taxon>
        <taxon>Lucilia</taxon>
    </lineage>
</organism>
<comment type="caution">
    <text evidence="7">The sequence shown here is derived from an EMBL/GenBank/DDBJ whole genome shotgun (WGS) entry which is preliminary data.</text>
</comment>
<evidence type="ECO:0000256" key="5">
    <source>
        <dbReference type="SAM" id="MobiDB-lite"/>
    </source>
</evidence>
<evidence type="ECO:0000256" key="2">
    <source>
        <dbReference type="ARBA" id="ARBA00022771"/>
    </source>
</evidence>
<keyword evidence="8" id="KW-1185">Reference proteome</keyword>
<dbReference type="SUPFAM" id="SSF57903">
    <property type="entry name" value="FYVE/PHD zinc finger"/>
    <property type="match status" value="1"/>
</dbReference>
<accession>A0A0L0C087</accession>
<evidence type="ECO:0000256" key="3">
    <source>
        <dbReference type="ARBA" id="ARBA00022833"/>
    </source>
</evidence>
<keyword evidence="4" id="KW-0175">Coiled coil</keyword>
<feature type="domain" description="Zinc finger PHD-type" evidence="6">
    <location>
        <begin position="558"/>
        <end position="610"/>
    </location>
</feature>
<evidence type="ECO:0000313" key="8">
    <source>
        <dbReference type="Proteomes" id="UP000037069"/>
    </source>
</evidence>
<feature type="coiled-coil region" evidence="4">
    <location>
        <begin position="624"/>
        <end position="651"/>
    </location>
</feature>
<dbReference type="InterPro" id="IPR001965">
    <property type="entry name" value="Znf_PHD"/>
</dbReference>
<dbReference type="EMBL" id="JRES01001072">
    <property type="protein sequence ID" value="KNC25732.1"/>
    <property type="molecule type" value="Genomic_DNA"/>
</dbReference>
<evidence type="ECO:0000256" key="1">
    <source>
        <dbReference type="ARBA" id="ARBA00022723"/>
    </source>
</evidence>
<dbReference type="CDD" id="cd15489">
    <property type="entry name" value="PHD_SF"/>
    <property type="match status" value="1"/>
</dbReference>
<name>A0A0L0C087_LUCCU</name>
<feature type="region of interest" description="Disordered" evidence="5">
    <location>
        <begin position="405"/>
        <end position="440"/>
    </location>
</feature>
<reference evidence="7 8" key="1">
    <citation type="journal article" date="2015" name="Nat. Commun.">
        <title>Lucilia cuprina genome unlocks parasitic fly biology to underpin future interventions.</title>
        <authorList>
            <person name="Anstead C.A."/>
            <person name="Korhonen P.K."/>
            <person name="Young N.D."/>
            <person name="Hall R.S."/>
            <person name="Jex A.R."/>
            <person name="Murali S.C."/>
            <person name="Hughes D.S."/>
            <person name="Lee S.F."/>
            <person name="Perry T."/>
            <person name="Stroehlein A.J."/>
            <person name="Ansell B.R."/>
            <person name="Breugelmans B."/>
            <person name="Hofmann A."/>
            <person name="Qu J."/>
            <person name="Dugan S."/>
            <person name="Lee S.L."/>
            <person name="Chao H."/>
            <person name="Dinh H."/>
            <person name="Han Y."/>
            <person name="Doddapaneni H.V."/>
            <person name="Worley K.C."/>
            <person name="Muzny D.M."/>
            <person name="Ioannidis P."/>
            <person name="Waterhouse R.M."/>
            <person name="Zdobnov E.M."/>
            <person name="James P.J."/>
            <person name="Bagnall N.H."/>
            <person name="Kotze A.C."/>
            <person name="Gibbs R.A."/>
            <person name="Richards S."/>
            <person name="Batterham P."/>
            <person name="Gasser R.B."/>
        </authorList>
    </citation>
    <scope>NUCLEOTIDE SEQUENCE [LARGE SCALE GENOMIC DNA]</scope>
    <source>
        <strain evidence="7 8">LS</strain>
        <tissue evidence="7">Full body</tissue>
    </source>
</reference>
<dbReference type="AlphaFoldDB" id="A0A0L0C087"/>
<dbReference type="STRING" id="7375.A0A0L0C087"/>
<keyword evidence="1" id="KW-0479">Metal-binding</keyword>
<evidence type="ECO:0000256" key="4">
    <source>
        <dbReference type="SAM" id="Coils"/>
    </source>
</evidence>
<gene>
    <name evidence="7" type="ORF">FF38_10397</name>
</gene>
<dbReference type="Proteomes" id="UP000037069">
    <property type="component" value="Unassembled WGS sequence"/>
</dbReference>
<keyword evidence="2" id="KW-0863">Zinc-finger</keyword>
<evidence type="ECO:0000313" key="7">
    <source>
        <dbReference type="EMBL" id="KNC25732.1"/>
    </source>
</evidence>
<feature type="region of interest" description="Disordered" evidence="5">
    <location>
        <begin position="494"/>
        <end position="560"/>
    </location>
</feature>
<keyword evidence="3" id="KW-0862">Zinc</keyword>
<evidence type="ECO:0000259" key="6">
    <source>
        <dbReference type="SMART" id="SM00249"/>
    </source>
</evidence>
<dbReference type="OrthoDB" id="7740893at2759"/>
<feature type="compositionally biased region" description="Low complexity" evidence="5">
    <location>
        <begin position="542"/>
        <end position="552"/>
    </location>
</feature>
<protein>
    <recommendedName>
        <fullName evidence="6">Zinc finger PHD-type domain-containing protein</fullName>
    </recommendedName>
</protein>
<dbReference type="OMA" id="YHLDCHE"/>
<feature type="compositionally biased region" description="Basic and acidic residues" evidence="5">
    <location>
        <begin position="415"/>
        <end position="431"/>
    </location>
</feature>
<dbReference type="InterPro" id="IPR011011">
    <property type="entry name" value="Znf_FYVE_PHD"/>
</dbReference>
<sequence>MSSSTVPIIASSTGTTMSLASREMTDNHRLFQFYLESFFKIPKDISHDIIYCQRALKAHIKVHQMVLDVFQQQPDADPQQKKRILDELEGEIYEINAEQNFLFLRLRRIIDEFMKMLKKNDIPTDSNTTNAFVSKELVPLINDPTLEIIPTTVIIRNTEEKLIEKYFEVQKDTKTEVVYDNMEIIELDDDDESKMVEQKFNKAYGQSRFGNRREHLINVGGGVGGLTGESLLKNLQANMAAQPSLLKPFNQRMTNDLMTLDVKPNLNKPVKTLGDLYKRKKEEKLINQRMAQELMAVDVKPNIIKPVKTLGDLYQQKKEEKEKSIELPVSTNVKMSRMNLRQALKRAQAQVRGPIAATIPVPPPPPPPQPAPVAVIAAAEVVKKSNVGRTRATRAAVAAAAAAAVNTASSGAQKSPERSSSSEEGTPERGHTPPHNYWPDEFEETRTKAEEYGQEMFLRIFDLFTPEIHAQLQQRRSKRRRRCVQNNSYHYGRLEHLPATTQTEPDNKKKRKNFLLSPQVKKALPAKRTKRRSADNVSETNSAPPSRSTSSSPDEKRSCNECLKPGSNLEQCEECKLYYHPQCHREDDDVMIVEDPKENLNDLKKCPDCKRKHDKAIKEELLIYRRLQSCAQDLELQLAKEKDRNEILQRTGKSYKIQMNNIFKIVNSFKTETTSTSPSSSAIENIIFDVDEIM</sequence>
<dbReference type="SMART" id="SM00249">
    <property type="entry name" value="PHD"/>
    <property type="match status" value="1"/>
</dbReference>